<reference evidence="6 7" key="1">
    <citation type="submission" date="2018-02" db="EMBL/GenBank/DDBJ databases">
        <title>Draft genome sequence of Ochrobactrum oryzae found in Brazil.</title>
        <authorList>
            <person name="Cerdeira L."/>
            <person name="Andrade F."/>
            <person name="Zacariotto T."/>
            <person name="Barbosa B."/>
            <person name="Santos S."/>
            <person name="Cassetari V."/>
            <person name="Lincopan N."/>
        </authorList>
    </citation>
    <scope>NUCLEOTIDE SEQUENCE [LARGE SCALE GENOMIC DNA]</scope>
    <source>
        <strain evidence="6 7">OA447</strain>
    </source>
</reference>
<keyword evidence="4" id="KW-0131">Cell cycle</keyword>
<evidence type="ECO:0000256" key="2">
    <source>
        <dbReference type="ARBA" id="ARBA00022618"/>
    </source>
</evidence>
<dbReference type="RefSeq" id="WP_104754097.1">
    <property type="nucleotide sequence ID" value="NZ_JAGSIC010000025.1"/>
</dbReference>
<evidence type="ECO:0000256" key="1">
    <source>
        <dbReference type="ARBA" id="ARBA00022490"/>
    </source>
</evidence>
<dbReference type="Proteomes" id="UP000238493">
    <property type="component" value="Unassembled WGS sequence"/>
</dbReference>
<dbReference type="Gene3D" id="1.10.10.10">
    <property type="entry name" value="Winged helix-like DNA-binding domain superfamily/Winged helix DNA-binding domain"/>
    <property type="match status" value="2"/>
</dbReference>
<evidence type="ECO:0000256" key="3">
    <source>
        <dbReference type="ARBA" id="ARBA00022829"/>
    </source>
</evidence>
<evidence type="ECO:0000313" key="7">
    <source>
        <dbReference type="Proteomes" id="UP000238493"/>
    </source>
</evidence>
<organism evidence="6 7">
    <name type="scientific">Brucella oryzae</name>
    <dbReference type="NCBI Taxonomy" id="335286"/>
    <lineage>
        <taxon>Bacteria</taxon>
        <taxon>Pseudomonadati</taxon>
        <taxon>Pseudomonadota</taxon>
        <taxon>Alphaproteobacteria</taxon>
        <taxon>Hyphomicrobiales</taxon>
        <taxon>Brucellaceae</taxon>
        <taxon>Brucella/Ochrobactrum group</taxon>
        <taxon>Brucella</taxon>
    </lineage>
</organism>
<feature type="compositionally biased region" description="Acidic residues" evidence="5">
    <location>
        <begin position="215"/>
        <end position="231"/>
    </location>
</feature>
<evidence type="ECO:0000256" key="5">
    <source>
        <dbReference type="SAM" id="MobiDB-lite"/>
    </source>
</evidence>
<evidence type="ECO:0000313" key="6">
    <source>
        <dbReference type="EMBL" id="PQA75419.1"/>
    </source>
</evidence>
<keyword evidence="3" id="KW-0159">Chromosome partition</keyword>
<gene>
    <name evidence="6" type="primary">scpB</name>
    <name evidence="6" type="ORF">C3731_02275</name>
</gene>
<dbReference type="GO" id="GO:0051304">
    <property type="term" value="P:chromosome separation"/>
    <property type="evidence" value="ECO:0007669"/>
    <property type="project" value="InterPro"/>
</dbReference>
<dbReference type="AlphaFoldDB" id="A0A2S7J584"/>
<dbReference type="PANTHER" id="PTHR34298:SF2">
    <property type="entry name" value="SEGREGATION AND CONDENSATION PROTEIN B"/>
    <property type="match status" value="1"/>
</dbReference>
<name>A0A2S7J584_9HYPH</name>
<feature type="region of interest" description="Disordered" evidence="5">
    <location>
        <begin position="210"/>
        <end position="242"/>
    </location>
</feature>
<dbReference type="SUPFAM" id="SSF46785">
    <property type="entry name" value="Winged helix' DNA-binding domain"/>
    <property type="match status" value="2"/>
</dbReference>
<feature type="region of interest" description="Disordered" evidence="5">
    <location>
        <begin position="1"/>
        <end position="23"/>
    </location>
</feature>
<comment type="caution">
    <text evidence="6">The sequence shown here is derived from an EMBL/GenBank/DDBJ whole genome shotgun (WGS) entry which is preliminary data.</text>
</comment>
<dbReference type="NCBIfam" id="TIGR00281">
    <property type="entry name" value="SMC-Scp complex subunit ScpB"/>
    <property type="match status" value="1"/>
</dbReference>
<proteinExistence type="predicted"/>
<protein>
    <submittedName>
        <fullName evidence="6">SMC-Scp complex subunit ScpB</fullName>
    </submittedName>
</protein>
<keyword evidence="2" id="KW-0132">Cell division</keyword>
<dbReference type="PANTHER" id="PTHR34298">
    <property type="entry name" value="SEGREGATION AND CONDENSATION PROTEIN B"/>
    <property type="match status" value="1"/>
</dbReference>
<feature type="compositionally biased region" description="Basic and acidic residues" evidence="5">
    <location>
        <begin position="1"/>
        <end position="10"/>
    </location>
</feature>
<keyword evidence="7" id="KW-1185">Reference proteome</keyword>
<dbReference type="Pfam" id="PF04079">
    <property type="entry name" value="SMC_ScpB"/>
    <property type="match status" value="1"/>
</dbReference>
<evidence type="ECO:0000256" key="4">
    <source>
        <dbReference type="ARBA" id="ARBA00023306"/>
    </source>
</evidence>
<keyword evidence="1" id="KW-0963">Cytoplasm</keyword>
<dbReference type="InterPro" id="IPR036388">
    <property type="entry name" value="WH-like_DNA-bd_sf"/>
</dbReference>
<sequence length="242" mass="26746">MSEAERRNLAEIDSDDDQIETENSVSTQGLADLARIVEAIVFASSEPVSERALAERLPANVDVAPVLKHLQKVYETRGVHLVRVGNAWAFRTAPDLAFLMSREAVQQRKLSRAAMEVLAIIAYHQPVTRAELEDIRGVETSKGTLDVLMETGWIKLRGRRRTPGRPVTYGTTDSFLDHFGLPEIRDLPGLEELRGAGLLSARMPSSFAVPVPNIDPDELTEDEEPLEDIDLESLGLLAPRGE</sequence>
<dbReference type="InterPro" id="IPR036390">
    <property type="entry name" value="WH_DNA-bd_sf"/>
</dbReference>
<dbReference type="OrthoDB" id="9806226at2"/>
<dbReference type="InterPro" id="IPR005234">
    <property type="entry name" value="ScpB_csome_segregation"/>
</dbReference>
<dbReference type="EMBL" id="PTRC01000005">
    <property type="protein sequence ID" value="PQA75419.1"/>
    <property type="molecule type" value="Genomic_DNA"/>
</dbReference>
<accession>A0A2S7J584</accession>
<dbReference type="GO" id="GO:0051301">
    <property type="term" value="P:cell division"/>
    <property type="evidence" value="ECO:0007669"/>
    <property type="project" value="UniProtKB-KW"/>
</dbReference>